<sequence length="458" mass="49414">MPARIKFVAAIVAASLVLSSAPAFAQPSAAQRPVSVSELRQRAAQAYSSGDAATFRSVATALHEMRPYNDEYMSWVVIGAALEGDRPAAYEMMLAMQQQGLSFDFNSTEATQAIRGTQVYDHVNDLMVRAGQPAGSAEVEFALPEDILLPTGIAWDSSREQWLVSDVRKGAVFAVDSNGKASTLVSADADNQLQGIYSLLVDEQANRLWLTSNPTKLREGHDADNARPAEIVELALDTLEIVARHTVPVDKQPRRLGGMVRTPGGDIYAVDSVLPVIYRLSPGDEELSSFLAAHGMTSLRGIALSDDGSKLYVADYEMGLLGLDLADKKAFQVQGADNLNLGGIEGLFFRDGHLVVIQNGITPQRIMRLQLTEDGTAIGDIAPLAVALDIFNLPDFGTMKGAELVFFANSHWVPNAREQGPVQVAKINVDNAPSLISNEVQKIMEEHRKQQADAAGDS</sequence>
<organism evidence="2 3">
    <name type="scientific">Marinihelvus fidelis</name>
    <dbReference type="NCBI Taxonomy" id="2613842"/>
    <lineage>
        <taxon>Bacteria</taxon>
        <taxon>Pseudomonadati</taxon>
        <taxon>Pseudomonadota</taxon>
        <taxon>Gammaproteobacteria</taxon>
        <taxon>Chromatiales</taxon>
        <taxon>Wenzhouxiangellaceae</taxon>
        <taxon>Marinihelvus</taxon>
    </lineage>
</organism>
<proteinExistence type="predicted"/>
<gene>
    <name evidence="2" type="ORF">F3N42_11370</name>
</gene>
<reference evidence="2 3" key="1">
    <citation type="submission" date="2019-09" db="EMBL/GenBank/DDBJ databases">
        <title>Wenzhouxiangella sp. Genome sequencing and assembly.</title>
        <authorList>
            <person name="Zhang R."/>
        </authorList>
    </citation>
    <scope>NUCLEOTIDE SEQUENCE [LARGE SCALE GENOMIC DNA]</scope>
    <source>
        <strain evidence="2 3">W260</strain>
    </source>
</reference>
<dbReference type="InterPro" id="IPR011042">
    <property type="entry name" value="6-blade_b-propeller_TolB-like"/>
</dbReference>
<dbReference type="Gene3D" id="2.120.10.30">
    <property type="entry name" value="TolB, C-terminal domain"/>
    <property type="match status" value="1"/>
</dbReference>
<dbReference type="AlphaFoldDB" id="A0A5N0TAW1"/>
<name>A0A5N0TAW1_9GAMM</name>
<dbReference type="Proteomes" id="UP000325372">
    <property type="component" value="Unassembled WGS sequence"/>
</dbReference>
<evidence type="ECO:0000256" key="1">
    <source>
        <dbReference type="SAM" id="SignalP"/>
    </source>
</evidence>
<protein>
    <recommendedName>
        <fullName evidence="4">SMP-30/Gluconolactonase/LRE-like region domain-containing protein</fullName>
    </recommendedName>
</protein>
<feature type="signal peptide" evidence="1">
    <location>
        <begin position="1"/>
        <end position="25"/>
    </location>
</feature>
<dbReference type="RefSeq" id="WP_150864584.1">
    <property type="nucleotide sequence ID" value="NZ_VYXP01000006.1"/>
</dbReference>
<keyword evidence="3" id="KW-1185">Reference proteome</keyword>
<evidence type="ECO:0000313" key="3">
    <source>
        <dbReference type="Proteomes" id="UP000325372"/>
    </source>
</evidence>
<evidence type="ECO:0008006" key="4">
    <source>
        <dbReference type="Google" id="ProtNLM"/>
    </source>
</evidence>
<keyword evidence="1" id="KW-0732">Signal</keyword>
<dbReference type="EMBL" id="VYXP01000006">
    <property type="protein sequence ID" value="KAA9130946.1"/>
    <property type="molecule type" value="Genomic_DNA"/>
</dbReference>
<comment type="caution">
    <text evidence="2">The sequence shown here is derived from an EMBL/GenBank/DDBJ whole genome shotgun (WGS) entry which is preliminary data.</text>
</comment>
<feature type="chain" id="PRO_5024407952" description="SMP-30/Gluconolactonase/LRE-like region domain-containing protein" evidence="1">
    <location>
        <begin position="26"/>
        <end position="458"/>
    </location>
</feature>
<dbReference type="SUPFAM" id="SSF63829">
    <property type="entry name" value="Calcium-dependent phosphotriesterase"/>
    <property type="match status" value="1"/>
</dbReference>
<accession>A0A5N0TAW1</accession>
<evidence type="ECO:0000313" key="2">
    <source>
        <dbReference type="EMBL" id="KAA9130946.1"/>
    </source>
</evidence>